<dbReference type="FunFam" id="1.20.990.10:FF:000007">
    <property type="entry name" value="Methionine synthase reductase"/>
    <property type="match status" value="1"/>
</dbReference>
<dbReference type="Gene3D" id="3.40.50.80">
    <property type="entry name" value="Nucleotide-binding domain of ferredoxin-NADP reductase (FNR) module"/>
    <property type="match status" value="1"/>
</dbReference>
<sequence length="1369" mass="141379">MATIFPMEPTFKESIIWLCCNERPNAPPAQPPVTGPSRRTVELLAGTGSKATTPAPSSAQQPLLLPGYIGSSGPTAGEQPPPPTSPVAASTPPTQQATPSRSLIPEPMSSAKQPTVASAATSKVEEAAAPVTATGGGAILARLRQQRSGSTATNATPAAAAVLAAAAKAKADLEAGSGTAAVQQQAAAKLPVTILYGSQTGTGEEIARNLAASAVEKGYDANCASLNEFGFAALSPSRTPFLVVISSSTGDGDPPDNATNFFNAVRKKPEGTPKPLAGLRYTVLGLGDSNYTRFMYVPRTIKSRLAELGGSEFYKCAEADEVEGVENVVEPWIEGLWEALARAMPQGSTATAVQAPAPKPAEPSKPAAAAAPKPAAAPSAGLAAIMAAAAKARADLETAKPTAAATTAPTAVTATATAAPAAPAAVPAATAGGKLPVTILYGSQTGTAEEIARNLAASAVENGYDANCASLNEFGFAALSPSRTPLLVVLCSSTGDGDPPDNATNFFNAVRKKPEGNPKPLAGLRYTVLGLGDSNYTRFMYVPRTIKSRLAELGGSEFYKCAEADEVEGVENVVEPWIEGLWEALARAMPQGPSGVQQPPAAVQPAAAAPAPPPKPAAAASGGLAAIMAAAAKAKADLEAAATAKQQQSAALAPPADSAADSLTSPPAALAAAEADAAAGAGALEAATASTAAAEQASGSSEPQPQGVADSVQPASAADGSLPVAPEAAAAAAATEGFADGNAEGATAPPPPVPAPVAIATTAAAAPDAAVTAAAEEEDPLLTPKATTASGEAAAAGALAGAASPDGLLSEASGRPGSTTSAMSSTFRRNVEIVKRTHDAAEAAKSRRSVDPKGTGRLVQQAKPINVNFPKREEAIVKRKDEKSYGLLLGLAPVGVDTKGAPALLPCRIKVQWEKDEARAKAVRDKEAARPTREERHRIDPEGNYTAAQPFWAHVSNARYETAFWSDRKVLHLEFSIRGSNITYQPGDAVGVLPVNHPDLVLNLCKRLRLSPDRVLHINQAAAGGAASSSSGGAAASGTRVASHIPSPCSLSYALTHCVDLTSATRKSVLRLLAEHTTDAAERRTLMFLSAKGGREAYAHEIGEHQPSLLDLLVRFHSCHPPLDALLDALPPLMPRMYSISSSQREQPNHLSVAMSVVRFKTRYGTRLGVATTWLDRLAAPFTAEAATPPSEPIWVPIFLRRAADFKPPPDLATPLVMVGPGTGVAPFRGFLQDRRAVVRQLQPPPEAVGEAVLFFGCRREDEDYLYREELEGFREGGTLAALHVAYSRAQVDKVYVQDLIKQQGEKVWSLLQAGGRVFICGDGAHMAKDVHATLVGIAVQHGGLSEEEAAAYFTTLTQEKRYVRDVWS</sequence>
<dbReference type="GO" id="GO:0010181">
    <property type="term" value="F:FMN binding"/>
    <property type="evidence" value="ECO:0007669"/>
    <property type="project" value="InterPro"/>
</dbReference>
<dbReference type="InterPro" id="IPR001094">
    <property type="entry name" value="Flavdoxin-like"/>
</dbReference>
<feature type="compositionally biased region" description="Low complexity" evidence="13">
    <location>
        <begin position="364"/>
        <end position="373"/>
    </location>
</feature>
<dbReference type="PROSITE" id="PS51384">
    <property type="entry name" value="FAD_FR"/>
    <property type="match status" value="1"/>
</dbReference>
<dbReference type="Gene3D" id="2.40.30.10">
    <property type="entry name" value="Translation factors"/>
    <property type="match status" value="1"/>
</dbReference>
<reference evidence="16 17" key="1">
    <citation type="journal article" date="2021" name="Sci. Rep.">
        <title>Genome sequencing of the multicellular alga Astrephomene provides insights into convergent evolution of germ-soma differentiation.</title>
        <authorList>
            <person name="Yamashita S."/>
            <person name="Yamamoto K."/>
            <person name="Matsuzaki R."/>
            <person name="Suzuki S."/>
            <person name="Yamaguchi H."/>
            <person name="Hirooka S."/>
            <person name="Minakuchi Y."/>
            <person name="Miyagishima S."/>
            <person name="Kawachi M."/>
            <person name="Toyoda A."/>
            <person name="Nozaki H."/>
        </authorList>
    </citation>
    <scope>NUCLEOTIDE SEQUENCE [LARGE SCALE GENOMIC DNA]</scope>
    <source>
        <strain evidence="16 17">NIES-4017</strain>
    </source>
</reference>
<evidence type="ECO:0000256" key="7">
    <source>
        <dbReference type="ARBA" id="ARBA00022827"/>
    </source>
</evidence>
<dbReference type="SUPFAM" id="SSF52343">
    <property type="entry name" value="Ferredoxin reductase-like, C-terminal NADP-linked domain"/>
    <property type="match status" value="1"/>
</dbReference>
<feature type="domain" description="Flavodoxin-like" evidence="14">
    <location>
        <begin position="437"/>
        <end position="582"/>
    </location>
</feature>
<dbReference type="FunFam" id="3.40.50.80:FF:000001">
    <property type="entry name" value="NADPH--cytochrome P450 reductase 1"/>
    <property type="match status" value="1"/>
</dbReference>
<keyword evidence="7" id="KW-0274">FAD</keyword>
<accession>A0AAD3DXB7</accession>
<dbReference type="GO" id="GO:0030586">
    <property type="term" value="F:[methionine synthase] reductase (NADPH) activity"/>
    <property type="evidence" value="ECO:0007669"/>
    <property type="project" value="UniProtKB-EC"/>
</dbReference>
<comment type="caution">
    <text evidence="16">The sequence shown here is derived from an EMBL/GenBank/DDBJ whole genome shotgun (WGS) entry which is preliminary data.</text>
</comment>
<evidence type="ECO:0000256" key="5">
    <source>
        <dbReference type="ARBA" id="ARBA00022643"/>
    </source>
</evidence>
<dbReference type="InterPro" id="IPR039261">
    <property type="entry name" value="FNR_nucleotide-bd"/>
</dbReference>
<evidence type="ECO:0000256" key="10">
    <source>
        <dbReference type="ARBA" id="ARBA00023167"/>
    </source>
</evidence>
<dbReference type="SUPFAM" id="SSF52218">
    <property type="entry name" value="Flavoproteins"/>
    <property type="match status" value="2"/>
</dbReference>
<dbReference type="EMBL" id="BMAR01000026">
    <property type="protein sequence ID" value="GFR48804.1"/>
    <property type="molecule type" value="Genomic_DNA"/>
</dbReference>
<dbReference type="Gene3D" id="1.20.990.10">
    <property type="entry name" value="NADPH-cytochrome p450 Reductase, Chain A, domain 3"/>
    <property type="match status" value="1"/>
</dbReference>
<feature type="compositionally biased region" description="Polar residues" evidence="13">
    <location>
        <begin position="49"/>
        <end position="61"/>
    </location>
</feature>
<feature type="region of interest" description="Disordered" evidence="13">
    <location>
        <begin position="590"/>
        <end position="619"/>
    </location>
</feature>
<feature type="region of interest" description="Disordered" evidence="13">
    <location>
        <begin position="692"/>
        <end position="729"/>
    </location>
</feature>
<proteinExistence type="predicted"/>
<evidence type="ECO:0000256" key="4">
    <source>
        <dbReference type="ARBA" id="ARBA00022630"/>
    </source>
</evidence>
<organism evidence="16 17">
    <name type="scientific">Astrephomene gubernaculifera</name>
    <dbReference type="NCBI Taxonomy" id="47775"/>
    <lineage>
        <taxon>Eukaryota</taxon>
        <taxon>Viridiplantae</taxon>
        <taxon>Chlorophyta</taxon>
        <taxon>core chlorophytes</taxon>
        <taxon>Chlorophyceae</taxon>
        <taxon>CS clade</taxon>
        <taxon>Chlamydomonadales</taxon>
        <taxon>Astrephomenaceae</taxon>
        <taxon>Astrephomene</taxon>
    </lineage>
</organism>
<keyword evidence="10" id="KW-0486">Methionine biosynthesis</keyword>
<keyword evidence="3" id="KW-0028">Amino-acid biosynthesis</keyword>
<evidence type="ECO:0000256" key="8">
    <source>
        <dbReference type="ARBA" id="ARBA00022857"/>
    </source>
</evidence>
<dbReference type="Pfam" id="PF00175">
    <property type="entry name" value="NAD_binding_1"/>
    <property type="match status" value="1"/>
</dbReference>
<evidence type="ECO:0000259" key="15">
    <source>
        <dbReference type="PROSITE" id="PS51384"/>
    </source>
</evidence>
<dbReference type="SUPFAM" id="SSF63380">
    <property type="entry name" value="Riboflavin synthase domain-like"/>
    <property type="match status" value="1"/>
</dbReference>
<feature type="compositionally biased region" description="Pro residues" evidence="13">
    <location>
        <begin position="25"/>
        <end position="34"/>
    </location>
</feature>
<dbReference type="PANTHER" id="PTHR19384:SF84">
    <property type="entry name" value="METHIONINE SYNTHASE REDUCTASE"/>
    <property type="match status" value="1"/>
</dbReference>
<dbReference type="GO" id="GO:0050667">
    <property type="term" value="P:homocysteine metabolic process"/>
    <property type="evidence" value="ECO:0007669"/>
    <property type="project" value="TreeGrafter"/>
</dbReference>
<dbReference type="PROSITE" id="PS50902">
    <property type="entry name" value="FLAVODOXIN_LIKE"/>
    <property type="match status" value="2"/>
</dbReference>
<feature type="region of interest" description="Disordered" evidence="13">
    <location>
        <begin position="804"/>
        <end position="825"/>
    </location>
</feature>
<dbReference type="Proteomes" id="UP001054857">
    <property type="component" value="Unassembled WGS sequence"/>
</dbReference>
<dbReference type="InterPro" id="IPR001433">
    <property type="entry name" value="OxRdtase_FAD/NAD-bd"/>
</dbReference>
<dbReference type="Pfam" id="PF00667">
    <property type="entry name" value="FAD_binding_1"/>
    <property type="match status" value="1"/>
</dbReference>
<evidence type="ECO:0000259" key="14">
    <source>
        <dbReference type="PROSITE" id="PS50902"/>
    </source>
</evidence>
<feature type="domain" description="Flavodoxin-like" evidence="14">
    <location>
        <begin position="192"/>
        <end position="337"/>
    </location>
</feature>
<keyword evidence="6" id="KW-0949">S-adenosyl-L-methionine</keyword>
<dbReference type="PANTHER" id="PTHR19384">
    <property type="entry name" value="NITRIC OXIDE SYNTHASE-RELATED"/>
    <property type="match status" value="1"/>
</dbReference>
<feature type="domain" description="FAD-binding FR-type" evidence="15">
    <location>
        <begin position="948"/>
        <end position="1209"/>
    </location>
</feature>
<dbReference type="PRINTS" id="PR00369">
    <property type="entry name" value="FLAVODOXIN"/>
</dbReference>
<evidence type="ECO:0000256" key="9">
    <source>
        <dbReference type="ARBA" id="ARBA00023002"/>
    </source>
</evidence>
<name>A0AAD3DXB7_9CHLO</name>
<dbReference type="FunFam" id="3.40.50.360:FF:000059">
    <property type="entry name" value="5-methyltetrahydrofolate-homocysteine methyltransferase reductase"/>
    <property type="match status" value="2"/>
</dbReference>
<evidence type="ECO:0000313" key="16">
    <source>
        <dbReference type="EMBL" id="GFR48804.1"/>
    </source>
</evidence>
<dbReference type="Pfam" id="PF00258">
    <property type="entry name" value="Flavodoxin_1"/>
    <property type="match status" value="2"/>
</dbReference>
<feature type="compositionally biased region" description="Low complexity" evidence="13">
    <location>
        <begin position="599"/>
        <end position="609"/>
    </location>
</feature>
<feature type="region of interest" description="Disordered" evidence="13">
    <location>
        <begin position="348"/>
        <end position="373"/>
    </location>
</feature>
<evidence type="ECO:0000256" key="11">
    <source>
        <dbReference type="ARBA" id="ARBA00039088"/>
    </source>
</evidence>
<protein>
    <recommendedName>
        <fullName evidence="12">Methionine synthase reductase</fullName>
        <ecNumber evidence="11">1.16.1.8</ecNumber>
    </recommendedName>
</protein>
<evidence type="ECO:0000256" key="6">
    <source>
        <dbReference type="ARBA" id="ARBA00022691"/>
    </source>
</evidence>
<dbReference type="InterPro" id="IPR029039">
    <property type="entry name" value="Flavoprotein-like_sf"/>
</dbReference>
<dbReference type="InterPro" id="IPR003097">
    <property type="entry name" value="CysJ-like_FAD-binding"/>
</dbReference>
<comment type="cofactor">
    <cofactor evidence="1">
        <name>FMN</name>
        <dbReference type="ChEBI" id="CHEBI:58210"/>
    </cofactor>
</comment>
<feature type="compositionally biased region" description="Polar residues" evidence="13">
    <location>
        <begin position="110"/>
        <end position="121"/>
    </location>
</feature>
<dbReference type="InterPro" id="IPR001709">
    <property type="entry name" value="Flavoprot_Pyr_Nucl_cyt_Rdtase"/>
</dbReference>
<keyword evidence="8" id="KW-0521">NADP</keyword>
<dbReference type="PRINTS" id="PR00371">
    <property type="entry name" value="FPNCR"/>
</dbReference>
<feature type="compositionally biased region" description="Low complexity" evidence="13">
    <location>
        <begin position="692"/>
        <end position="702"/>
    </location>
</feature>
<keyword evidence="9" id="KW-0560">Oxidoreductase</keyword>
<dbReference type="Gene3D" id="3.40.50.360">
    <property type="match status" value="2"/>
</dbReference>
<evidence type="ECO:0000256" key="1">
    <source>
        <dbReference type="ARBA" id="ARBA00001917"/>
    </source>
</evidence>
<keyword evidence="17" id="KW-1185">Reference proteome</keyword>
<keyword evidence="4" id="KW-0285">Flavoprotein</keyword>
<evidence type="ECO:0000256" key="12">
    <source>
        <dbReference type="ARBA" id="ARBA00040659"/>
    </source>
</evidence>
<feature type="region of interest" description="Disordered" evidence="13">
    <location>
        <begin position="23"/>
        <end position="121"/>
    </location>
</feature>
<evidence type="ECO:0000256" key="3">
    <source>
        <dbReference type="ARBA" id="ARBA00022605"/>
    </source>
</evidence>
<dbReference type="InterPro" id="IPR008254">
    <property type="entry name" value="Flavodoxin/NO_synth"/>
</dbReference>
<evidence type="ECO:0000256" key="2">
    <source>
        <dbReference type="ARBA" id="ARBA00001974"/>
    </source>
</evidence>
<dbReference type="GO" id="GO:0009086">
    <property type="term" value="P:methionine biosynthetic process"/>
    <property type="evidence" value="ECO:0007669"/>
    <property type="project" value="UniProtKB-KW"/>
</dbReference>
<gene>
    <name evidence="16" type="ORF">Agub_g10755</name>
</gene>
<evidence type="ECO:0000256" key="13">
    <source>
        <dbReference type="SAM" id="MobiDB-lite"/>
    </source>
</evidence>
<comment type="cofactor">
    <cofactor evidence="2">
        <name>FAD</name>
        <dbReference type="ChEBI" id="CHEBI:57692"/>
    </cofactor>
</comment>
<keyword evidence="5" id="KW-0288">FMN</keyword>
<dbReference type="InterPro" id="IPR017927">
    <property type="entry name" value="FAD-bd_FR_type"/>
</dbReference>
<evidence type="ECO:0000313" key="17">
    <source>
        <dbReference type="Proteomes" id="UP001054857"/>
    </source>
</evidence>
<dbReference type="InterPro" id="IPR017938">
    <property type="entry name" value="Riboflavin_synthase-like_b-brl"/>
</dbReference>
<dbReference type="EC" id="1.16.1.8" evidence="11"/>
<dbReference type="GO" id="GO:0005829">
    <property type="term" value="C:cytosol"/>
    <property type="evidence" value="ECO:0007669"/>
    <property type="project" value="TreeGrafter"/>
</dbReference>
<feature type="compositionally biased region" description="Polar residues" evidence="13">
    <location>
        <begin position="816"/>
        <end position="825"/>
    </location>
</feature>
<dbReference type="InterPro" id="IPR023173">
    <property type="entry name" value="NADPH_Cyt_P450_Rdtase_alpha"/>
</dbReference>
<dbReference type="GO" id="GO:0050660">
    <property type="term" value="F:flavin adenine dinucleotide binding"/>
    <property type="evidence" value="ECO:0007669"/>
    <property type="project" value="TreeGrafter"/>
</dbReference>